<proteinExistence type="predicted"/>
<comment type="caution">
    <text evidence="1">The sequence shown here is derived from an EMBL/GenBank/DDBJ whole genome shotgun (WGS) entry which is preliminary data.</text>
</comment>
<evidence type="ECO:0000313" key="1">
    <source>
        <dbReference type="EMBL" id="NDL68265.1"/>
    </source>
</evidence>
<dbReference type="RefSeq" id="WP_162370988.1">
    <property type="nucleotide sequence ID" value="NZ_JAAEEH010000032.1"/>
</dbReference>
<gene>
    <name evidence="1" type="ORF">GXN74_10980</name>
</gene>
<name>A0A7X5HX69_9FIRM</name>
<organism evidence="1 2">
    <name type="scientific">Anaerotalea alkaliphila</name>
    <dbReference type="NCBI Taxonomy" id="2662126"/>
    <lineage>
        <taxon>Bacteria</taxon>
        <taxon>Bacillati</taxon>
        <taxon>Bacillota</taxon>
        <taxon>Clostridia</taxon>
        <taxon>Eubacteriales</taxon>
        <taxon>Anaerotalea</taxon>
    </lineage>
</organism>
<dbReference type="EMBL" id="JAAEEH010000032">
    <property type="protein sequence ID" value="NDL68265.1"/>
    <property type="molecule type" value="Genomic_DNA"/>
</dbReference>
<keyword evidence="2" id="KW-1185">Reference proteome</keyword>
<sequence length="294" mass="32074">MEKKHTVLLVGLVVLQLFTLARLSSLQQEMGNRFQQVQNLVVGLDGSVSGIYGNVERMLREEASLLDSSRTTFGELDPAGYTVPATVEAVPKEYSEGMEAFLQAGEARSPMVRSGTVFTGTVEVPVFETVDIQVVLREGESFRSETVEAHLSLKEKFLLQFNGGMEHASTTGSKGGKYLLEGNLHLSITGGAGNGVRSLALVQEVDGRETGRETVDPTEFLGRQVELEMELGQGQSFVFLVEAVDSYGLLYRHRVHAYDAGGEEAGTSRYKWGEEGTTILDQEGNVLHPKGLQE</sequence>
<dbReference type="Proteomes" id="UP000461585">
    <property type="component" value="Unassembled WGS sequence"/>
</dbReference>
<dbReference type="AlphaFoldDB" id="A0A7X5HX69"/>
<protein>
    <submittedName>
        <fullName evidence="1">Uncharacterized protein</fullName>
    </submittedName>
</protein>
<evidence type="ECO:0000313" key="2">
    <source>
        <dbReference type="Proteomes" id="UP000461585"/>
    </source>
</evidence>
<reference evidence="1 2" key="1">
    <citation type="submission" date="2020-01" db="EMBL/GenBank/DDBJ databases">
        <title>Anaeroalcalibacter tamaniensis gen. nov., sp. nov., moderately halophilic strictly anaerobic fermenter bacterium from mud volcano of Taman peninsula.</title>
        <authorList>
            <person name="Frolova A."/>
            <person name="Merkel A.Y."/>
            <person name="Slobodkin A.I."/>
        </authorList>
    </citation>
    <scope>NUCLEOTIDE SEQUENCE [LARGE SCALE GENOMIC DNA]</scope>
    <source>
        <strain evidence="1 2">F-3ap</strain>
    </source>
</reference>
<accession>A0A7X5HX69</accession>